<dbReference type="SUPFAM" id="SSF55811">
    <property type="entry name" value="Nudix"/>
    <property type="match status" value="1"/>
</dbReference>
<evidence type="ECO:0000313" key="5">
    <source>
        <dbReference type="Proteomes" id="UP000034492"/>
    </source>
</evidence>
<evidence type="ECO:0000256" key="2">
    <source>
        <dbReference type="ARBA" id="ARBA00022801"/>
    </source>
</evidence>
<name>A0A0G0F927_9BACT</name>
<dbReference type="Pfam" id="PF00293">
    <property type="entry name" value="NUDIX"/>
    <property type="match status" value="1"/>
</dbReference>
<evidence type="ECO:0000256" key="1">
    <source>
        <dbReference type="ARBA" id="ARBA00001946"/>
    </source>
</evidence>
<evidence type="ECO:0000259" key="3">
    <source>
        <dbReference type="PROSITE" id="PS51462"/>
    </source>
</evidence>
<comment type="caution">
    <text evidence="4">The sequence shown here is derived from an EMBL/GenBank/DDBJ whole genome shotgun (WGS) entry which is preliminary data.</text>
</comment>
<dbReference type="InterPro" id="IPR000086">
    <property type="entry name" value="NUDIX_hydrolase_dom"/>
</dbReference>
<dbReference type="AlphaFoldDB" id="A0A0G0F927"/>
<reference evidence="4 5" key="1">
    <citation type="journal article" date="2015" name="Nature">
        <title>rRNA introns, odd ribosomes, and small enigmatic genomes across a large radiation of phyla.</title>
        <authorList>
            <person name="Brown C.T."/>
            <person name="Hug L.A."/>
            <person name="Thomas B.C."/>
            <person name="Sharon I."/>
            <person name="Castelle C.J."/>
            <person name="Singh A."/>
            <person name="Wilkins M.J."/>
            <person name="Williams K.H."/>
            <person name="Banfield J.F."/>
        </authorList>
    </citation>
    <scope>NUCLEOTIDE SEQUENCE [LARGE SCALE GENOMIC DNA]</scope>
</reference>
<comment type="cofactor">
    <cofactor evidence="1">
        <name>Mg(2+)</name>
        <dbReference type="ChEBI" id="CHEBI:18420"/>
    </cofactor>
</comment>
<dbReference type="Gene3D" id="3.90.79.10">
    <property type="entry name" value="Nucleoside Triphosphate Pyrophosphohydrolase"/>
    <property type="match status" value="1"/>
</dbReference>
<dbReference type="GO" id="GO:0016787">
    <property type="term" value="F:hydrolase activity"/>
    <property type="evidence" value="ECO:0007669"/>
    <property type="project" value="UniProtKB-KW"/>
</dbReference>
<dbReference type="PANTHER" id="PTHR43046">
    <property type="entry name" value="GDP-MANNOSE MANNOSYL HYDROLASE"/>
    <property type="match status" value="1"/>
</dbReference>
<dbReference type="InterPro" id="IPR015797">
    <property type="entry name" value="NUDIX_hydrolase-like_dom_sf"/>
</dbReference>
<dbReference type="PROSITE" id="PS51462">
    <property type="entry name" value="NUDIX"/>
    <property type="match status" value="1"/>
</dbReference>
<proteinExistence type="predicted"/>
<sequence>MKQKPQLKKGVDYIGVTCVFFCHDGRGRFLLHKRSKLCQDEQGNWDAGGGSLEHGEEFEEGVRREIKEEYCTTVLDLKYLGAHNVLRKNKGKKTHWIALIFVARVDAKKVKIGEPKYMDEIGWFTKDNLPTPLHTQHPRFWPLVEDYI</sequence>
<protein>
    <recommendedName>
        <fullName evidence="3">Nudix hydrolase domain-containing protein</fullName>
    </recommendedName>
</protein>
<dbReference type="EMBL" id="LBSA01000009">
    <property type="protein sequence ID" value="KKQ10025.1"/>
    <property type="molecule type" value="Genomic_DNA"/>
</dbReference>
<accession>A0A0G0F927</accession>
<evidence type="ECO:0000313" key="4">
    <source>
        <dbReference type="EMBL" id="KKQ10025.1"/>
    </source>
</evidence>
<dbReference type="Proteomes" id="UP000034492">
    <property type="component" value="Unassembled WGS sequence"/>
</dbReference>
<keyword evidence="2" id="KW-0378">Hydrolase</keyword>
<organism evidence="4 5">
    <name type="scientific">Candidatus Daviesbacteria bacterium GW2011_GWB1_36_5</name>
    <dbReference type="NCBI Taxonomy" id="1618426"/>
    <lineage>
        <taxon>Bacteria</taxon>
        <taxon>Candidatus Daviesiibacteriota</taxon>
    </lineage>
</organism>
<feature type="domain" description="Nudix hydrolase" evidence="3">
    <location>
        <begin position="11"/>
        <end position="146"/>
    </location>
</feature>
<dbReference type="PANTHER" id="PTHR43046:SF2">
    <property type="entry name" value="8-OXO-DGTP DIPHOSPHATASE-RELATED"/>
    <property type="match status" value="1"/>
</dbReference>
<gene>
    <name evidence="4" type="ORF">US19_C0009G0027</name>
</gene>